<protein>
    <submittedName>
        <fullName evidence="1">Uncharacterized protein</fullName>
    </submittedName>
</protein>
<dbReference type="Proteomes" id="UP000694701">
    <property type="component" value="Unplaced"/>
</dbReference>
<organism evidence="1 2">
    <name type="scientific">Cyprinus carpio</name>
    <name type="common">Common carp</name>
    <dbReference type="NCBI Taxonomy" id="7962"/>
    <lineage>
        <taxon>Eukaryota</taxon>
        <taxon>Metazoa</taxon>
        <taxon>Chordata</taxon>
        <taxon>Craniata</taxon>
        <taxon>Vertebrata</taxon>
        <taxon>Euteleostomi</taxon>
        <taxon>Actinopterygii</taxon>
        <taxon>Neopterygii</taxon>
        <taxon>Teleostei</taxon>
        <taxon>Ostariophysi</taxon>
        <taxon>Cypriniformes</taxon>
        <taxon>Cyprinidae</taxon>
        <taxon>Cyprininae</taxon>
        <taxon>Cyprinus</taxon>
    </lineage>
</organism>
<dbReference type="PANTHER" id="PTHR46289:SF2">
    <property type="entry name" value="THAP DOMAIN CONTAINING 12"/>
    <property type="match status" value="1"/>
</dbReference>
<evidence type="ECO:0000313" key="2">
    <source>
        <dbReference type="Proteomes" id="UP000694701"/>
    </source>
</evidence>
<dbReference type="Ensembl" id="ENSCCRT00020059822.1">
    <property type="protein sequence ID" value="ENSCCRP00020054597.1"/>
    <property type="gene ID" value="ENSCCRG00020025014.1"/>
</dbReference>
<dbReference type="InterPro" id="IPR052958">
    <property type="entry name" value="IFN-induced_PKR_regulator"/>
</dbReference>
<dbReference type="AlphaFoldDB" id="A0A8C2FFX3"/>
<evidence type="ECO:0000313" key="1">
    <source>
        <dbReference type="Ensembl" id="ENSCCRP00020054597.1"/>
    </source>
</evidence>
<proteinExistence type="predicted"/>
<name>A0A8C2FFX3_CYPCA</name>
<dbReference type="PANTHER" id="PTHR46289">
    <property type="entry name" value="52 KDA REPRESSOR OF THE INHIBITOR OF THE PROTEIN KINASE-LIKE PROTEIN-RELATED"/>
    <property type="match status" value="1"/>
</dbReference>
<reference evidence="1" key="1">
    <citation type="submission" date="2025-08" db="UniProtKB">
        <authorList>
            <consortium name="Ensembl"/>
        </authorList>
    </citation>
    <scope>IDENTIFICATION</scope>
</reference>
<sequence>MGCCRGQSIMCFGTGSKSLRKMALGFLESYPLAVNTPSESCGLAYWLALSLQNPSITKVLETAEDLLQFFDQSPKLESELAKTMDGLLNTPREALAEIPETCLSRWKKREDFFDILVDMLEGVLNCLDSVSTNCSGSWSSSMSLHSQTLSTAIRQVDFVIPLVILKNACAPLKNCSTVFRCGNPADIICELEKIMPIIDSFSKMLDNVSAVHSIWFEEAVELATKVMGLLSYAESVSSYDSPETFYMEAVSLPVLNGLIEEMKFNFSENHLKALKVLSLLPTCNPLPILPESTDKLHTIYLSDLPEPETAEEDINTWATVWREKYQDVCPPTSISETLLHNEARNLPNVATLLKLVAVLPSISMECDLMKTTLNSLRTLLRDSIFSRGSKTDAVMLLMHRQTLQSLEEVIEKCMEGVPESNQFLAQVKSRVNHLRMEGGK</sequence>
<accession>A0A8C2FFX3</accession>